<proteinExistence type="inferred from homology"/>
<keyword evidence="2" id="KW-0479">Metal-binding</keyword>
<evidence type="ECO:0000256" key="4">
    <source>
        <dbReference type="ARBA" id="ARBA00022833"/>
    </source>
</evidence>
<evidence type="ECO:0000256" key="1">
    <source>
        <dbReference type="ARBA" id="ARBA00001947"/>
    </source>
</evidence>
<evidence type="ECO:0000256" key="2">
    <source>
        <dbReference type="ARBA" id="ARBA00022723"/>
    </source>
</evidence>
<evidence type="ECO:0000256" key="5">
    <source>
        <dbReference type="PROSITE-ProRule" id="PRU01379"/>
    </source>
</evidence>
<dbReference type="GO" id="GO:0016788">
    <property type="term" value="F:hydrolase activity, acting on ester bonds"/>
    <property type="evidence" value="ECO:0007669"/>
    <property type="project" value="InterPro"/>
</dbReference>
<gene>
    <name evidence="7" type="ORF">JIN82_04755</name>
</gene>
<dbReference type="InterPro" id="IPR000834">
    <property type="entry name" value="Peptidase_M14"/>
</dbReference>
<dbReference type="PROSITE" id="PS52035">
    <property type="entry name" value="PEPTIDASE_M14"/>
    <property type="match status" value="1"/>
</dbReference>
<dbReference type="CDD" id="cd06231">
    <property type="entry name" value="M14_REP34-like"/>
    <property type="match status" value="1"/>
</dbReference>
<keyword evidence="4" id="KW-0862">Zinc</keyword>
<dbReference type="Pfam" id="PF24827">
    <property type="entry name" value="AstE_AspA_cat"/>
    <property type="match status" value="1"/>
</dbReference>
<dbReference type="SUPFAM" id="SSF53187">
    <property type="entry name" value="Zn-dependent exopeptidases"/>
    <property type="match status" value="1"/>
</dbReference>
<accession>A0A8J7SII4</accession>
<dbReference type="GO" id="GO:0004181">
    <property type="term" value="F:metallocarboxypeptidase activity"/>
    <property type="evidence" value="ECO:0007669"/>
    <property type="project" value="InterPro"/>
</dbReference>
<protein>
    <submittedName>
        <fullName evidence="7">M14 family metallocarboxypeptidase</fullName>
    </submittedName>
</protein>
<evidence type="ECO:0000259" key="6">
    <source>
        <dbReference type="PROSITE" id="PS52035"/>
    </source>
</evidence>
<keyword evidence="3" id="KW-0378">Hydrolase</keyword>
<evidence type="ECO:0000313" key="8">
    <source>
        <dbReference type="Proteomes" id="UP000624703"/>
    </source>
</evidence>
<feature type="active site" description="Proton donor/acceptor" evidence="5">
    <location>
        <position position="215"/>
    </location>
</feature>
<comment type="similarity">
    <text evidence="5">Belongs to the peptidase M14 family.</text>
</comment>
<reference evidence="7" key="1">
    <citation type="submission" date="2021-01" db="EMBL/GenBank/DDBJ databases">
        <title>Modified the classification status of verrucomicrobia.</title>
        <authorList>
            <person name="Feng X."/>
        </authorList>
    </citation>
    <scope>NUCLEOTIDE SEQUENCE</scope>
    <source>
        <strain evidence="7">_KCTC 22039</strain>
    </source>
</reference>
<evidence type="ECO:0000256" key="3">
    <source>
        <dbReference type="ARBA" id="ARBA00022801"/>
    </source>
</evidence>
<comment type="cofactor">
    <cofactor evidence="1">
        <name>Zn(2+)</name>
        <dbReference type="ChEBI" id="CHEBI:29105"/>
    </cofactor>
</comment>
<dbReference type="Gene3D" id="3.40.630.10">
    <property type="entry name" value="Zn peptidases"/>
    <property type="match status" value="1"/>
</dbReference>
<feature type="domain" description="Peptidase M14" evidence="6">
    <location>
        <begin position="1"/>
        <end position="240"/>
    </location>
</feature>
<dbReference type="EMBL" id="JAENIM010000022">
    <property type="protein sequence ID" value="MBK1790466.1"/>
    <property type="molecule type" value="Genomic_DNA"/>
</dbReference>
<keyword evidence="8" id="KW-1185">Reference proteome</keyword>
<sequence length="245" mass="27282">MEIRQLIDEIHEFALAAGFSAEKLCEPAGLPVYAYRRDGTSKRCIYLSSGVHGDEPAGPLAILSLLKKGFFQSDYSWLMCPLLNPAGLLAGTRETPAGIDLNRDYLARRSEEAKAHTSWLDKQPVPELFLSLHEDWESSGFYLYEINVACKPSFSRQLLACVSEVMAIEPEPLIDDHQVKEPGWIFHEAAADEPENWPEAIYMAERGACVSYTLETPSSLELDLRIRAHVAAVECALAQLKIDEG</sequence>
<dbReference type="RefSeq" id="WP_200310500.1">
    <property type="nucleotide sequence ID" value="NZ_JAENIM010000022.1"/>
</dbReference>
<dbReference type="Proteomes" id="UP000624703">
    <property type="component" value="Unassembled WGS sequence"/>
</dbReference>
<evidence type="ECO:0000313" key="7">
    <source>
        <dbReference type="EMBL" id="MBK1790466.1"/>
    </source>
</evidence>
<dbReference type="InterPro" id="IPR055438">
    <property type="entry name" value="AstE_AspA_cat"/>
</dbReference>
<dbReference type="AlphaFoldDB" id="A0A8J7SII4"/>
<dbReference type="GO" id="GO:0006508">
    <property type="term" value="P:proteolysis"/>
    <property type="evidence" value="ECO:0007669"/>
    <property type="project" value="InterPro"/>
</dbReference>
<comment type="caution">
    <text evidence="7">The sequence shown here is derived from an EMBL/GenBank/DDBJ whole genome shotgun (WGS) entry which is preliminary data.</text>
</comment>
<name>A0A8J7SII4_9BACT</name>
<organism evidence="7 8">
    <name type="scientific">Persicirhabdus sediminis</name>
    <dbReference type="NCBI Taxonomy" id="454144"/>
    <lineage>
        <taxon>Bacteria</taxon>
        <taxon>Pseudomonadati</taxon>
        <taxon>Verrucomicrobiota</taxon>
        <taxon>Verrucomicrobiia</taxon>
        <taxon>Verrucomicrobiales</taxon>
        <taxon>Verrucomicrobiaceae</taxon>
        <taxon>Persicirhabdus</taxon>
    </lineage>
</organism>
<dbReference type="GO" id="GO:0008270">
    <property type="term" value="F:zinc ion binding"/>
    <property type="evidence" value="ECO:0007669"/>
    <property type="project" value="InterPro"/>
</dbReference>